<comment type="similarity">
    <text evidence="2">Belongs to the LuxC family.</text>
</comment>
<dbReference type="PIRSF" id="PIRSF009414">
    <property type="entry name" value="LuxC"/>
    <property type="match status" value="1"/>
</dbReference>
<dbReference type="CDD" id="cd07080">
    <property type="entry name" value="ALDH_Acyl-CoA-Red_LuxC"/>
    <property type="match status" value="1"/>
</dbReference>
<dbReference type="GO" id="GO:0050062">
    <property type="term" value="F:long-chain-fatty-acyl-CoA reductase activity"/>
    <property type="evidence" value="ECO:0007669"/>
    <property type="project" value="UniProtKB-EC"/>
</dbReference>
<keyword evidence="1 2" id="KW-0521">NADP</keyword>
<evidence type="ECO:0000256" key="1">
    <source>
        <dbReference type="ARBA" id="ARBA00022857"/>
    </source>
</evidence>
<dbReference type="GO" id="GO:0003995">
    <property type="term" value="F:acyl-CoA dehydrogenase activity"/>
    <property type="evidence" value="ECO:0007669"/>
    <property type="project" value="InterPro"/>
</dbReference>
<dbReference type="Pfam" id="PF05893">
    <property type="entry name" value="LuxC"/>
    <property type="match status" value="1"/>
</dbReference>
<evidence type="ECO:0000256" key="2">
    <source>
        <dbReference type="PIRNR" id="PIRNR009414"/>
    </source>
</evidence>
<dbReference type="InterPro" id="IPR008670">
    <property type="entry name" value="CoA_reduct_LuxC"/>
</dbReference>
<dbReference type="EC" id="1.2.1.50" evidence="2"/>
<dbReference type="AlphaFoldDB" id="A0A9E8CSF8"/>
<reference evidence="3" key="1">
    <citation type="submission" date="2022-08" db="EMBL/GenBank/DDBJ databases">
        <title>Complete Genome Sequences of 2 Bosea sp. soil isolates.</title>
        <authorList>
            <person name="Alvarez Arevalo M."/>
            <person name="Sterndorff E.B."/>
            <person name="Faurdal D."/>
            <person name="Joergensen T.S."/>
            <person name="Weber T."/>
        </authorList>
    </citation>
    <scope>NUCLEOTIDE SEQUENCE</scope>
    <source>
        <strain evidence="3">NBC_00436</strain>
    </source>
</reference>
<keyword evidence="2" id="KW-0560">Oxidoreductase</keyword>
<organism evidence="3">
    <name type="scientific">Bosea sp. NBC_00436</name>
    <dbReference type="NCBI Taxonomy" id="2969620"/>
    <lineage>
        <taxon>Bacteria</taxon>
        <taxon>Pseudomonadati</taxon>
        <taxon>Pseudomonadota</taxon>
        <taxon>Alphaproteobacteria</taxon>
        <taxon>Hyphomicrobiales</taxon>
        <taxon>Boseaceae</taxon>
        <taxon>Bosea</taxon>
    </lineage>
</organism>
<dbReference type="GO" id="GO:0008218">
    <property type="term" value="P:bioluminescence"/>
    <property type="evidence" value="ECO:0007669"/>
    <property type="project" value="InterPro"/>
</dbReference>
<gene>
    <name evidence="3" type="ORF">NWE54_25530</name>
</gene>
<evidence type="ECO:0000313" key="3">
    <source>
        <dbReference type="EMBL" id="UZF87071.1"/>
    </source>
</evidence>
<name>A0A9E8CSF8_9HYPH</name>
<proteinExistence type="inferred from homology"/>
<dbReference type="InterPro" id="IPR016161">
    <property type="entry name" value="Ald_DH/histidinol_DH"/>
</dbReference>
<comment type="catalytic activity">
    <reaction evidence="2">
        <text>a long-chain fatty aldehyde + NADP(+) + CoA = a long-chain fatty acyl-CoA + NADPH + H(+)</text>
        <dbReference type="Rhea" id="RHEA:15437"/>
        <dbReference type="ChEBI" id="CHEBI:15378"/>
        <dbReference type="ChEBI" id="CHEBI:17176"/>
        <dbReference type="ChEBI" id="CHEBI:57287"/>
        <dbReference type="ChEBI" id="CHEBI:57783"/>
        <dbReference type="ChEBI" id="CHEBI:58349"/>
        <dbReference type="ChEBI" id="CHEBI:83139"/>
        <dbReference type="EC" id="1.2.1.50"/>
    </reaction>
</comment>
<dbReference type="EMBL" id="CP102774">
    <property type="protein sequence ID" value="UZF87071.1"/>
    <property type="molecule type" value="Genomic_DNA"/>
</dbReference>
<sequence length="482" mass="52208">MIEHAGHLPGLDRKTLRWREVSHGAWAESATVALPELDEAQAAALCAHVRDNARSRLKQMDTTRIVSAVDAAIARLLDRQHPLRRKAEHLLPIVTGYDRETVRLGLTGYLKTFRKPQLLRFLAEDFANSGMLDGFQPAPKGGYLRAHGPELLLHVWAGNVPALSLWSLICGLLVKAGSIGKLASAEPLTAGWFASILAEVDPEIGECLAITWWKGGEAAAEPVFLREADTVMAYGGNETLTALRAKLPITTRFLPHGHKIGFGAIAREALDSRKAPALARLAAHDVTRYEQQGCYSPQMLFVERGGKVSPSEFSRYVAQELAALASRHPRRTLSPGEAASIAAWRGAQETRAMDGTANLLGEPADPWSVVHVEAPEALSPTGLNRTLKLVAVESLDDVPALVAPYRSFLQTAGVAASPERLFRLSEQLGAIGVSRIAPFGRMTAPEAGWHHDGRFSLLDLVTFTEIEQSAEAAAEGFAPYVD</sequence>
<accession>A0A9E8CSF8</accession>
<dbReference type="SUPFAM" id="SSF53720">
    <property type="entry name" value="ALDH-like"/>
    <property type="match status" value="1"/>
</dbReference>
<protein>
    <recommendedName>
        <fullName evidence="2">Acyl-CoA reductase</fullName>
        <ecNumber evidence="2">1.2.1.50</ecNumber>
    </recommendedName>
</protein>